<gene>
    <name evidence="2" type="ORF">PBV87_11305</name>
</gene>
<accession>A0AA42DN48</accession>
<reference evidence="2" key="1">
    <citation type="journal article" date="2023" name="Int. J. Syst. Evol. Microbiol.">
        <title>&lt;i&gt;Holtiella tumoricola&lt;/i&gt; gen. nov. sp. nov., isolated from a human clinical sample.</title>
        <authorList>
            <person name="Allen-Vercoe E."/>
            <person name="Daigneault M.C."/>
            <person name="Vancuren S.J."/>
            <person name="Cochrane K."/>
            <person name="O'Neal L.L."/>
            <person name="Sankaranarayanan K."/>
            <person name="Lawson P.A."/>
        </authorList>
    </citation>
    <scope>NUCLEOTIDE SEQUENCE</scope>
    <source>
        <strain evidence="2">CC70A</strain>
    </source>
</reference>
<sequence length="175" mass="18933">MLKGSNDATPTFAPDNSYEDGMYIANIAFTDADMDLVVEIKDKQIASIALEGFDESERMLYSDLNDSISFVNDYITSTQSVELPDASNVTASTSILMDAVKTALSEKNDAVLTTTYEVPLLEAITEEVPEEMAEDKSDDALAEDVLSETVISDDMGEVQDAAPSDADSMDDSIED</sequence>
<comment type="caution">
    <text evidence="2">The sequence shown here is derived from an EMBL/GenBank/DDBJ whole genome shotgun (WGS) entry which is preliminary data.</text>
</comment>
<dbReference type="AlphaFoldDB" id="A0AA42DN48"/>
<dbReference type="Proteomes" id="UP001169242">
    <property type="component" value="Unassembled WGS sequence"/>
</dbReference>
<dbReference type="RefSeq" id="WP_271012357.1">
    <property type="nucleotide sequence ID" value="NZ_JAQIFT010000045.1"/>
</dbReference>
<keyword evidence="3" id="KW-1185">Reference proteome</keyword>
<feature type="region of interest" description="Disordered" evidence="1">
    <location>
        <begin position="130"/>
        <end position="175"/>
    </location>
</feature>
<evidence type="ECO:0000313" key="3">
    <source>
        <dbReference type="Proteomes" id="UP001169242"/>
    </source>
</evidence>
<organism evidence="2 3">
    <name type="scientific">Holtiella tumoricola</name>
    <dbReference type="NCBI Taxonomy" id="3018743"/>
    <lineage>
        <taxon>Bacteria</taxon>
        <taxon>Bacillati</taxon>
        <taxon>Bacillota</taxon>
        <taxon>Clostridia</taxon>
        <taxon>Lachnospirales</taxon>
        <taxon>Cellulosilyticaceae</taxon>
        <taxon>Holtiella</taxon>
    </lineage>
</organism>
<name>A0AA42DN48_9FIRM</name>
<proteinExistence type="predicted"/>
<protein>
    <submittedName>
        <fullName evidence="2">Uncharacterized protein</fullName>
    </submittedName>
</protein>
<evidence type="ECO:0000313" key="2">
    <source>
        <dbReference type="EMBL" id="MDA3732069.1"/>
    </source>
</evidence>
<dbReference type="EMBL" id="JAQIFT010000045">
    <property type="protein sequence ID" value="MDA3732069.1"/>
    <property type="molecule type" value="Genomic_DNA"/>
</dbReference>
<evidence type="ECO:0000256" key="1">
    <source>
        <dbReference type="SAM" id="MobiDB-lite"/>
    </source>
</evidence>